<dbReference type="Gene3D" id="1.10.630.10">
    <property type="entry name" value="Cytochrome P450"/>
    <property type="match status" value="1"/>
</dbReference>
<dbReference type="Proteomes" id="UP000192223">
    <property type="component" value="Unplaced"/>
</dbReference>
<dbReference type="GO" id="GO:0016705">
    <property type="term" value="F:oxidoreductase activity, acting on paired donors, with incorporation or reduction of molecular oxygen"/>
    <property type="evidence" value="ECO:0007669"/>
    <property type="project" value="InterPro"/>
</dbReference>
<dbReference type="GeneID" id="112903935"/>
<dbReference type="GO" id="GO:0004497">
    <property type="term" value="F:monooxygenase activity"/>
    <property type="evidence" value="ECO:0007669"/>
    <property type="project" value="UniProtKB-KW"/>
</dbReference>
<dbReference type="GO" id="GO:0005506">
    <property type="term" value="F:iron ion binding"/>
    <property type="evidence" value="ECO:0007669"/>
    <property type="project" value="InterPro"/>
</dbReference>
<accession>A0A7F5R660</accession>
<evidence type="ECO:0000313" key="4">
    <source>
        <dbReference type="Proteomes" id="UP000192223"/>
    </source>
</evidence>
<dbReference type="Pfam" id="PF00067">
    <property type="entry name" value="p450"/>
    <property type="match status" value="1"/>
</dbReference>
<reference evidence="5" key="1">
    <citation type="submission" date="2025-08" db="UniProtKB">
        <authorList>
            <consortium name="RefSeq"/>
        </authorList>
    </citation>
    <scope>IDENTIFICATION</scope>
    <source>
        <tissue evidence="5">Entire body</tissue>
    </source>
</reference>
<keyword evidence="3" id="KW-1133">Transmembrane helix</keyword>
<sequence>MVLALIVFGLITVLVVAVLSWLIVQFRYIIYLRKIPGPQRIPVLGNALDFRNSVAFLPKLLECKNKYGDVYQISFGFQEPHIIVSDHKLVQFILSSTKILDKSVNYKFLHKWLGQGLLVSTG</sequence>
<evidence type="ECO:0000256" key="2">
    <source>
        <dbReference type="ARBA" id="ARBA00023033"/>
    </source>
</evidence>
<dbReference type="InParanoid" id="A0A7F5R660"/>
<feature type="transmembrane region" description="Helical" evidence="3">
    <location>
        <begin position="6"/>
        <end position="24"/>
    </location>
</feature>
<gene>
    <name evidence="5" type="primary">LOC112903935</name>
</gene>
<evidence type="ECO:0000256" key="3">
    <source>
        <dbReference type="SAM" id="Phobius"/>
    </source>
</evidence>
<name>A0A7F5R660_AGRPL</name>
<organism evidence="4 5">
    <name type="scientific">Agrilus planipennis</name>
    <name type="common">Emerald ash borer</name>
    <name type="synonym">Agrilus marcopoli</name>
    <dbReference type="NCBI Taxonomy" id="224129"/>
    <lineage>
        <taxon>Eukaryota</taxon>
        <taxon>Metazoa</taxon>
        <taxon>Ecdysozoa</taxon>
        <taxon>Arthropoda</taxon>
        <taxon>Hexapoda</taxon>
        <taxon>Insecta</taxon>
        <taxon>Pterygota</taxon>
        <taxon>Neoptera</taxon>
        <taxon>Endopterygota</taxon>
        <taxon>Coleoptera</taxon>
        <taxon>Polyphaga</taxon>
        <taxon>Elateriformia</taxon>
        <taxon>Buprestoidea</taxon>
        <taxon>Buprestidae</taxon>
        <taxon>Agrilinae</taxon>
        <taxon>Agrilus</taxon>
    </lineage>
</organism>
<keyword evidence="2" id="KW-0560">Oxidoreductase</keyword>
<evidence type="ECO:0000256" key="1">
    <source>
        <dbReference type="ARBA" id="ARBA00010617"/>
    </source>
</evidence>
<keyword evidence="4" id="KW-1185">Reference proteome</keyword>
<dbReference type="RefSeq" id="XP_025831456.1">
    <property type="nucleotide sequence ID" value="XM_025975671.1"/>
</dbReference>
<keyword evidence="2" id="KW-0503">Monooxygenase</keyword>
<dbReference type="GO" id="GO:0020037">
    <property type="term" value="F:heme binding"/>
    <property type="evidence" value="ECO:0007669"/>
    <property type="project" value="InterPro"/>
</dbReference>
<keyword evidence="3" id="KW-0812">Transmembrane</keyword>
<dbReference type="InterPro" id="IPR001128">
    <property type="entry name" value="Cyt_P450"/>
</dbReference>
<dbReference type="SUPFAM" id="SSF48264">
    <property type="entry name" value="Cytochrome P450"/>
    <property type="match status" value="1"/>
</dbReference>
<dbReference type="InterPro" id="IPR036396">
    <property type="entry name" value="Cyt_P450_sf"/>
</dbReference>
<dbReference type="KEGG" id="apln:112903935"/>
<evidence type="ECO:0000313" key="5">
    <source>
        <dbReference type="RefSeq" id="XP_025831456.1"/>
    </source>
</evidence>
<dbReference type="OrthoDB" id="1470350at2759"/>
<comment type="similarity">
    <text evidence="1">Belongs to the cytochrome P450 family.</text>
</comment>
<protein>
    <submittedName>
        <fullName evidence="5">Cytochrome P450 4c3-like</fullName>
    </submittedName>
</protein>
<proteinExistence type="inferred from homology"/>
<keyword evidence="3" id="KW-0472">Membrane</keyword>
<dbReference type="AlphaFoldDB" id="A0A7F5R660"/>